<organism evidence="3 4">
    <name type="scientific">Paucidesulfovibrio gracilis DSM 16080</name>
    <dbReference type="NCBI Taxonomy" id="1121449"/>
    <lineage>
        <taxon>Bacteria</taxon>
        <taxon>Pseudomonadati</taxon>
        <taxon>Thermodesulfobacteriota</taxon>
        <taxon>Desulfovibrionia</taxon>
        <taxon>Desulfovibrionales</taxon>
        <taxon>Desulfovibrionaceae</taxon>
        <taxon>Paucidesulfovibrio</taxon>
    </lineage>
</organism>
<evidence type="ECO:0000256" key="2">
    <source>
        <dbReference type="ARBA" id="ARBA00012438"/>
    </source>
</evidence>
<dbReference type="SUPFAM" id="SSF47384">
    <property type="entry name" value="Homodimeric domain of signal transducing histidine kinase"/>
    <property type="match status" value="1"/>
</dbReference>
<dbReference type="STRING" id="1121449.SAMN02745704_01287"/>
<dbReference type="EMBL" id="FUYC01000004">
    <property type="protein sequence ID" value="SKA79997.1"/>
    <property type="molecule type" value="Genomic_DNA"/>
</dbReference>
<evidence type="ECO:0000256" key="1">
    <source>
        <dbReference type="ARBA" id="ARBA00000085"/>
    </source>
</evidence>
<dbReference type="Proteomes" id="UP000190027">
    <property type="component" value="Unassembled WGS sequence"/>
</dbReference>
<reference evidence="3 4" key="1">
    <citation type="submission" date="2017-02" db="EMBL/GenBank/DDBJ databases">
        <authorList>
            <person name="Peterson S.W."/>
        </authorList>
    </citation>
    <scope>NUCLEOTIDE SEQUENCE [LARGE SCALE GENOMIC DNA]</scope>
    <source>
        <strain evidence="3 4">DSM 16080</strain>
    </source>
</reference>
<dbReference type="GO" id="GO:0000155">
    <property type="term" value="F:phosphorelay sensor kinase activity"/>
    <property type="evidence" value="ECO:0007669"/>
    <property type="project" value="InterPro"/>
</dbReference>
<evidence type="ECO:0000313" key="3">
    <source>
        <dbReference type="EMBL" id="SKA79997.1"/>
    </source>
</evidence>
<dbReference type="RefSeq" id="WP_078716864.1">
    <property type="nucleotide sequence ID" value="NZ_FUYC01000004.1"/>
</dbReference>
<dbReference type="OrthoDB" id="5417790at2"/>
<dbReference type="EC" id="2.7.13.3" evidence="2"/>
<comment type="catalytic activity">
    <reaction evidence="1">
        <text>ATP + protein L-histidine = ADP + protein N-phospho-L-histidine.</text>
        <dbReference type="EC" id="2.7.13.3"/>
    </reaction>
</comment>
<proteinExistence type="predicted"/>
<accession>A0A1T4WS98</accession>
<sequence>MSGERHDDVEREDLQFFGKVSASISHEIKNVFAVIHAGAGLLEDLSLLAAKGRPLDPEKLQSVSRSILNQIQRGDGIVRNMNTFAHSVDEDVREVNLVTSVELMVGICQRLAAARNVRLEMGESQDCSIRTDPYFLEHLLFAVIDVALEGAESGGTILFSVMPQAAAPADGVQLSLSGVRFPADLPGSLERLTRRLAASVEPGDDAGTLVVRLPRSGNQ</sequence>
<dbReference type="InterPro" id="IPR036097">
    <property type="entry name" value="HisK_dim/P_sf"/>
</dbReference>
<dbReference type="AlphaFoldDB" id="A0A1T4WS98"/>
<keyword evidence="4" id="KW-1185">Reference proteome</keyword>
<protein>
    <recommendedName>
        <fullName evidence="2">histidine kinase</fullName>
        <ecNumber evidence="2">2.7.13.3</ecNumber>
    </recommendedName>
</protein>
<evidence type="ECO:0000313" key="4">
    <source>
        <dbReference type="Proteomes" id="UP000190027"/>
    </source>
</evidence>
<dbReference type="Gene3D" id="1.10.287.130">
    <property type="match status" value="1"/>
</dbReference>
<gene>
    <name evidence="3" type="ORF">SAMN02745704_01287</name>
</gene>
<dbReference type="InterPro" id="IPR003661">
    <property type="entry name" value="HisK_dim/P_dom"/>
</dbReference>
<name>A0A1T4WS98_9BACT</name>
<dbReference type="CDD" id="cd00082">
    <property type="entry name" value="HisKA"/>
    <property type="match status" value="1"/>
</dbReference>